<evidence type="ECO:0000313" key="1">
    <source>
        <dbReference type="EMBL" id="AGT56796.1"/>
    </source>
</evidence>
<reference evidence="1" key="2">
    <citation type="submission" date="2013-05" db="EMBL/GenBank/DDBJ databases">
        <authorList>
            <person name="Simoes P.M."/>
            <person name="Lemriss H."/>
            <person name="Rasigade J.-P."/>
            <person name="Lemriss S."/>
            <person name="Laurent F."/>
        </authorList>
    </citation>
    <scope>NUCLEOTIDE SEQUENCE</scope>
    <source>
        <strain evidence="1">CR01</strain>
    </source>
</reference>
<protein>
    <submittedName>
        <fullName evidence="1">Uncharacterized protein</fullName>
    </submittedName>
</protein>
<organism evidence="1">
    <name type="scientific">Staphylococcus capitis</name>
    <dbReference type="NCBI Taxonomy" id="29388"/>
    <lineage>
        <taxon>Bacteria</taxon>
        <taxon>Bacillati</taxon>
        <taxon>Bacillota</taxon>
        <taxon>Bacilli</taxon>
        <taxon>Bacillales</taxon>
        <taxon>Staphylococcaceae</taxon>
        <taxon>Staphylococcus</taxon>
    </lineage>
</organism>
<reference evidence="1" key="1">
    <citation type="journal article" date="2013" name="Antimicrob. Agents Chemother.">
        <title>Characterization of a Novel Composite Staphylococcal Cassette Chromosome mec (SCCmec-SCCcad/ars/cop) in the Neonatal Sepsis-Associated Staphylococcus capitis Pulsotype NRCS-A.</title>
        <authorList>
            <person name="Martins Simoes P."/>
            <person name="Rasigade J.P."/>
            <person name="Lemriss H."/>
            <person name="Butin M."/>
            <person name="Ginevra C."/>
            <person name="Lemriss S."/>
            <person name="Goering R.V."/>
            <person name="Ibrahimi A."/>
            <person name="Picaud J.C."/>
            <person name="El Kabbaj S."/>
            <person name="Vandenesch F."/>
            <person name="Laurent F."/>
        </authorList>
    </citation>
    <scope>NUCLEOTIDE SEQUENCE</scope>
    <source>
        <strain evidence="1">CR01</strain>
    </source>
</reference>
<dbReference type="AlphaFoldDB" id="T1SZE1"/>
<proteinExistence type="predicted"/>
<accession>T1SZE1</accession>
<dbReference type="EMBL" id="KF049201">
    <property type="protein sequence ID" value="AGT56796.1"/>
    <property type="molecule type" value="Genomic_DNA"/>
</dbReference>
<sequence length="43" mass="4881">MKQRKKGMEDEELRAIAHELTKKVKENMGVIGLNVIAQKLKCA</sequence>
<name>T1SZE1_STACP</name>